<accession>A0A8B9Z271</accession>
<dbReference type="InterPro" id="IPR050350">
    <property type="entry name" value="Compl-Cell_Adhes-Reg"/>
</dbReference>
<evidence type="ECO:0000313" key="8">
    <source>
        <dbReference type="Ensembl" id="ENSBJAP00000002347.1"/>
    </source>
</evidence>
<evidence type="ECO:0000259" key="7">
    <source>
        <dbReference type="PROSITE" id="PS50923"/>
    </source>
</evidence>
<dbReference type="PANTHER" id="PTHR19325">
    <property type="entry name" value="COMPLEMENT COMPONENT-RELATED SUSHI DOMAIN-CONTAINING"/>
    <property type="match status" value="1"/>
</dbReference>
<keyword evidence="2" id="KW-0732">Signal</keyword>
<dbReference type="CDD" id="cd00033">
    <property type="entry name" value="CCP"/>
    <property type="match status" value="2"/>
</dbReference>
<evidence type="ECO:0000256" key="6">
    <source>
        <dbReference type="PROSITE-ProRule" id="PRU00302"/>
    </source>
</evidence>
<organism evidence="8 9">
    <name type="scientific">Buteo japonicus</name>
    <dbReference type="NCBI Taxonomy" id="224669"/>
    <lineage>
        <taxon>Eukaryota</taxon>
        <taxon>Metazoa</taxon>
        <taxon>Chordata</taxon>
        <taxon>Craniata</taxon>
        <taxon>Vertebrata</taxon>
        <taxon>Euteleostomi</taxon>
        <taxon>Archelosauria</taxon>
        <taxon>Archosauria</taxon>
        <taxon>Dinosauria</taxon>
        <taxon>Saurischia</taxon>
        <taxon>Theropoda</taxon>
        <taxon>Coelurosauria</taxon>
        <taxon>Aves</taxon>
        <taxon>Neognathae</taxon>
        <taxon>Neoaves</taxon>
        <taxon>Telluraves</taxon>
        <taxon>Accipitrimorphae</taxon>
        <taxon>Accipitriformes</taxon>
        <taxon>Accipitridae</taxon>
        <taxon>Accipitrinae</taxon>
        <taxon>Buteo</taxon>
    </lineage>
</organism>
<feature type="disulfide bond" evidence="6">
    <location>
        <begin position="133"/>
        <end position="160"/>
    </location>
</feature>
<evidence type="ECO:0000256" key="3">
    <source>
        <dbReference type="ARBA" id="ARBA00022737"/>
    </source>
</evidence>
<dbReference type="Pfam" id="PF00084">
    <property type="entry name" value="Sushi"/>
    <property type="match status" value="2"/>
</dbReference>
<keyword evidence="1 6" id="KW-0768">Sushi</keyword>
<dbReference type="PANTHER" id="PTHR19325:SF560">
    <property type="entry name" value="SUSHI, VON WILLEBRAND FACTOR TYPE A, EGF AND PENTRAXIN DOMAIN-CONTAINING PROTEIN 1"/>
    <property type="match status" value="1"/>
</dbReference>
<reference evidence="8" key="2">
    <citation type="submission" date="2025-09" db="UniProtKB">
        <authorList>
            <consortium name="Ensembl"/>
        </authorList>
    </citation>
    <scope>IDENTIFICATION</scope>
</reference>
<dbReference type="InterPro" id="IPR035976">
    <property type="entry name" value="Sushi/SCR/CCP_sf"/>
</dbReference>
<dbReference type="SMART" id="SM00032">
    <property type="entry name" value="CCP"/>
    <property type="match status" value="2"/>
</dbReference>
<dbReference type="Proteomes" id="UP000694555">
    <property type="component" value="Unplaced"/>
</dbReference>
<feature type="domain" description="Sushi" evidence="7">
    <location>
        <begin position="43"/>
        <end position="101"/>
    </location>
</feature>
<reference evidence="8" key="1">
    <citation type="submission" date="2025-08" db="UniProtKB">
        <authorList>
            <consortium name="Ensembl"/>
        </authorList>
    </citation>
    <scope>IDENTIFICATION</scope>
</reference>
<evidence type="ECO:0000256" key="2">
    <source>
        <dbReference type="ARBA" id="ARBA00022729"/>
    </source>
</evidence>
<protein>
    <recommendedName>
        <fullName evidence="7">Sushi domain-containing protein</fullName>
    </recommendedName>
</protein>
<dbReference type="Gene3D" id="2.10.70.10">
    <property type="entry name" value="Complement Module, domain 1"/>
    <property type="match status" value="2"/>
</dbReference>
<evidence type="ECO:0000256" key="1">
    <source>
        <dbReference type="ARBA" id="ARBA00022659"/>
    </source>
</evidence>
<feature type="domain" description="Sushi" evidence="7">
    <location>
        <begin position="103"/>
        <end position="162"/>
    </location>
</feature>
<keyword evidence="9" id="KW-1185">Reference proteome</keyword>
<proteinExistence type="predicted"/>
<evidence type="ECO:0000256" key="5">
    <source>
        <dbReference type="ARBA" id="ARBA00023180"/>
    </source>
</evidence>
<dbReference type="InterPro" id="IPR000436">
    <property type="entry name" value="Sushi_SCR_CCP_dom"/>
</dbReference>
<evidence type="ECO:0000256" key="4">
    <source>
        <dbReference type="ARBA" id="ARBA00023157"/>
    </source>
</evidence>
<sequence>MLGPEEDTYGYRDTLSTGIGIEGSIASAALARCRCDGVHCVLVQCPAPDITHGQLKPAQNFTYGSTATLECDAGYIPVGATTIVRCLSNGRWHPRMPACILEVQCPNLTIHHGREISPRKAEYTFGNQVELQCDPGYVLRGSQRIQCWSDGTWRPPVPYCDKGECEWREQGGCQELHLCSGWEQQGLFKWFMIFTVP</sequence>
<dbReference type="AlphaFoldDB" id="A0A8B9Z271"/>
<dbReference type="PROSITE" id="PS50923">
    <property type="entry name" value="SUSHI"/>
    <property type="match status" value="2"/>
</dbReference>
<keyword evidence="4 6" id="KW-1015">Disulfide bond</keyword>
<dbReference type="FunFam" id="2.10.70.10:FF:000014">
    <property type="entry name" value="Membrane cofactor protein"/>
    <property type="match status" value="1"/>
</dbReference>
<evidence type="ECO:0000313" key="9">
    <source>
        <dbReference type="Proteomes" id="UP000694555"/>
    </source>
</evidence>
<keyword evidence="3" id="KW-0677">Repeat</keyword>
<comment type="caution">
    <text evidence="6">Lacks conserved residue(s) required for the propagation of feature annotation.</text>
</comment>
<dbReference type="Ensembl" id="ENSBJAT00000002412.1">
    <property type="protein sequence ID" value="ENSBJAP00000002347.1"/>
    <property type="gene ID" value="ENSBJAG00000001715.1"/>
</dbReference>
<dbReference type="SUPFAM" id="SSF57535">
    <property type="entry name" value="Complement control module/SCR domain"/>
    <property type="match status" value="2"/>
</dbReference>
<keyword evidence="5" id="KW-0325">Glycoprotein</keyword>
<name>A0A8B9Z271_9AVES</name>